<gene>
    <name evidence="1" type="ORF">J0X19_02980</name>
</gene>
<dbReference type="EMBL" id="JAFLQZ010000002">
    <property type="protein sequence ID" value="MBO0356898.1"/>
    <property type="molecule type" value="Genomic_DNA"/>
</dbReference>
<dbReference type="AlphaFoldDB" id="A0A939ESZ4"/>
<accession>A0A939ESZ4</accession>
<dbReference type="RefSeq" id="WP_206980886.1">
    <property type="nucleotide sequence ID" value="NZ_JAFLQZ010000002.1"/>
</dbReference>
<protein>
    <submittedName>
        <fullName evidence="1">Porin</fullName>
    </submittedName>
</protein>
<dbReference type="InterPro" id="IPR011486">
    <property type="entry name" value="BBP2"/>
</dbReference>
<dbReference type="Proteomes" id="UP000664144">
    <property type="component" value="Unassembled WGS sequence"/>
</dbReference>
<reference evidence="1" key="1">
    <citation type="submission" date="2021-03" db="EMBL/GenBank/DDBJ databases">
        <authorList>
            <person name="Kim M.K."/>
        </authorList>
    </citation>
    <scope>NUCLEOTIDE SEQUENCE</scope>
    <source>
        <strain evidence="1">BT186</strain>
    </source>
</reference>
<sequence>MLLFTAALALCAPLTTEPGDSVKTSPFKISGYADGYYRYNLHNPGDAPYNNLTSFTNSHQSFELGMVSVKAEHTIGKVGLVADLGFGRRAEEFSYNDANTRFAIKQLYVTYSPSEKIKLTAGSWATHIGYESVDPYLNRNYSMSYMFSYGPFFHTGVKAEYVLSEKTTLMAGVANPTDLKSASGMPKTFVAQVATGSADGKVKAYFNYQGGAQHDSLRVQQGDVVLTFAPSSLLSFSYNGTAQYRQYRGETGWGDYHAWWGSALYANLDPAPWFGLTLRGEYLGDTKSVLGFSGSVIETTLSGNFRIDNLTIIPEMRLDSGDTDFSLFANKSGAAKNSTVSALLAAVYKF</sequence>
<name>A0A939ESZ4_9BACT</name>
<evidence type="ECO:0000313" key="1">
    <source>
        <dbReference type="EMBL" id="MBO0356898.1"/>
    </source>
</evidence>
<proteinExistence type="predicted"/>
<keyword evidence="2" id="KW-1185">Reference proteome</keyword>
<evidence type="ECO:0000313" key="2">
    <source>
        <dbReference type="Proteomes" id="UP000664144"/>
    </source>
</evidence>
<organism evidence="1 2">
    <name type="scientific">Hymenobacter telluris</name>
    <dbReference type="NCBI Taxonomy" id="2816474"/>
    <lineage>
        <taxon>Bacteria</taxon>
        <taxon>Pseudomonadati</taxon>
        <taxon>Bacteroidota</taxon>
        <taxon>Cytophagia</taxon>
        <taxon>Cytophagales</taxon>
        <taxon>Hymenobacteraceae</taxon>
        <taxon>Hymenobacter</taxon>
    </lineage>
</organism>
<comment type="caution">
    <text evidence="1">The sequence shown here is derived from an EMBL/GenBank/DDBJ whole genome shotgun (WGS) entry which is preliminary data.</text>
</comment>
<dbReference type="Pfam" id="PF07642">
    <property type="entry name" value="BBP2"/>
    <property type="match status" value="1"/>
</dbReference>